<comment type="catalytic activity">
    <reaction evidence="1 18">
        <text>a 1,2-diacyl-sn-glycero-3-phosphate + CTP + H(+) = a CDP-1,2-diacyl-sn-glycerol + diphosphate</text>
        <dbReference type="Rhea" id="RHEA:16229"/>
        <dbReference type="ChEBI" id="CHEBI:15378"/>
        <dbReference type="ChEBI" id="CHEBI:33019"/>
        <dbReference type="ChEBI" id="CHEBI:37563"/>
        <dbReference type="ChEBI" id="CHEBI:58332"/>
        <dbReference type="ChEBI" id="CHEBI:58608"/>
        <dbReference type="EC" id="2.7.7.41"/>
    </reaction>
</comment>
<keyword evidence="8" id="KW-1003">Cell membrane</keyword>
<comment type="similarity">
    <text evidence="5 18">Belongs to the CDS family.</text>
</comment>
<feature type="transmembrane region" description="Helical" evidence="19">
    <location>
        <begin position="51"/>
        <end position="69"/>
    </location>
</feature>
<dbReference type="PANTHER" id="PTHR46382">
    <property type="entry name" value="PHOSPHATIDATE CYTIDYLYLTRANSFERASE"/>
    <property type="match status" value="1"/>
</dbReference>
<dbReference type="GO" id="GO:0004605">
    <property type="term" value="F:phosphatidate cytidylyltransferase activity"/>
    <property type="evidence" value="ECO:0007669"/>
    <property type="project" value="UniProtKB-EC"/>
</dbReference>
<keyword evidence="16" id="KW-0594">Phospholipid biosynthesis</keyword>
<keyword evidence="11 18" id="KW-0812">Transmembrane</keyword>
<keyword evidence="12 18" id="KW-0548">Nucleotidyltransferase</keyword>
<dbReference type="Pfam" id="PF01148">
    <property type="entry name" value="CTP_transf_1"/>
    <property type="match status" value="1"/>
</dbReference>
<keyword evidence="17" id="KW-1208">Phospholipid metabolism</keyword>
<feature type="transmembrane region" description="Helical" evidence="19">
    <location>
        <begin position="6"/>
        <end position="39"/>
    </location>
</feature>
<evidence type="ECO:0000256" key="5">
    <source>
        <dbReference type="ARBA" id="ARBA00010185"/>
    </source>
</evidence>
<keyword evidence="15 19" id="KW-0472">Membrane</keyword>
<reference evidence="20 21" key="1">
    <citation type="submission" date="2023-07" db="EMBL/GenBank/DDBJ databases">
        <title>Genomic Encyclopedia of Type Strains, Phase IV (KMG-IV): sequencing the most valuable type-strain genomes for metagenomic binning, comparative biology and taxonomic classification.</title>
        <authorList>
            <person name="Goeker M."/>
        </authorList>
    </citation>
    <scope>NUCLEOTIDE SEQUENCE [LARGE SCALE GENOMIC DNA]</scope>
    <source>
        <strain evidence="20 21">DSM 29005</strain>
    </source>
</reference>
<proteinExistence type="inferred from homology"/>
<feature type="transmembrane region" description="Helical" evidence="19">
    <location>
        <begin position="105"/>
        <end position="122"/>
    </location>
</feature>
<evidence type="ECO:0000256" key="9">
    <source>
        <dbReference type="ARBA" id="ARBA00022516"/>
    </source>
</evidence>
<keyword evidence="10 18" id="KW-0808">Transferase</keyword>
<organism evidence="20 21">
    <name type="scientific">Metabacillus malikii</name>
    <dbReference type="NCBI Taxonomy" id="1504265"/>
    <lineage>
        <taxon>Bacteria</taxon>
        <taxon>Bacillati</taxon>
        <taxon>Bacillota</taxon>
        <taxon>Bacilli</taxon>
        <taxon>Bacillales</taxon>
        <taxon>Bacillaceae</taxon>
        <taxon>Metabacillus</taxon>
    </lineage>
</organism>
<dbReference type="PROSITE" id="PS01315">
    <property type="entry name" value="CDS"/>
    <property type="match status" value="1"/>
</dbReference>
<evidence type="ECO:0000256" key="16">
    <source>
        <dbReference type="ARBA" id="ARBA00023209"/>
    </source>
</evidence>
<evidence type="ECO:0000256" key="10">
    <source>
        <dbReference type="ARBA" id="ARBA00022679"/>
    </source>
</evidence>
<evidence type="ECO:0000256" key="15">
    <source>
        <dbReference type="ARBA" id="ARBA00023136"/>
    </source>
</evidence>
<evidence type="ECO:0000256" key="4">
    <source>
        <dbReference type="ARBA" id="ARBA00005189"/>
    </source>
</evidence>
<keyword evidence="21" id="KW-1185">Reference proteome</keyword>
<dbReference type="EC" id="2.7.7.41" evidence="6 18"/>
<evidence type="ECO:0000256" key="7">
    <source>
        <dbReference type="ARBA" id="ARBA00019373"/>
    </source>
</evidence>
<evidence type="ECO:0000256" key="14">
    <source>
        <dbReference type="ARBA" id="ARBA00023098"/>
    </source>
</evidence>
<feature type="transmembrane region" description="Helical" evidence="19">
    <location>
        <begin position="75"/>
        <end position="93"/>
    </location>
</feature>
<evidence type="ECO:0000256" key="19">
    <source>
        <dbReference type="SAM" id="Phobius"/>
    </source>
</evidence>
<evidence type="ECO:0000256" key="3">
    <source>
        <dbReference type="ARBA" id="ARBA00005119"/>
    </source>
</evidence>
<evidence type="ECO:0000256" key="11">
    <source>
        <dbReference type="ARBA" id="ARBA00022692"/>
    </source>
</evidence>
<dbReference type="InterPro" id="IPR000374">
    <property type="entry name" value="PC_trans"/>
</dbReference>
<evidence type="ECO:0000256" key="1">
    <source>
        <dbReference type="ARBA" id="ARBA00001698"/>
    </source>
</evidence>
<evidence type="ECO:0000256" key="8">
    <source>
        <dbReference type="ARBA" id="ARBA00022475"/>
    </source>
</evidence>
<evidence type="ECO:0000256" key="17">
    <source>
        <dbReference type="ARBA" id="ARBA00023264"/>
    </source>
</evidence>
<dbReference type="EMBL" id="JAUSUD010000001">
    <property type="protein sequence ID" value="MDQ0229216.1"/>
    <property type="molecule type" value="Genomic_DNA"/>
</dbReference>
<keyword evidence="9" id="KW-0444">Lipid biosynthesis</keyword>
<evidence type="ECO:0000313" key="20">
    <source>
        <dbReference type="EMBL" id="MDQ0229216.1"/>
    </source>
</evidence>
<dbReference type="RefSeq" id="WP_307336520.1">
    <property type="nucleotide sequence ID" value="NZ_JAUSUD010000001.1"/>
</dbReference>
<dbReference type="PANTHER" id="PTHR46382:SF1">
    <property type="entry name" value="PHOSPHATIDATE CYTIDYLYLTRANSFERASE"/>
    <property type="match status" value="1"/>
</dbReference>
<evidence type="ECO:0000256" key="18">
    <source>
        <dbReference type="RuleBase" id="RU003938"/>
    </source>
</evidence>
<dbReference type="Proteomes" id="UP001234495">
    <property type="component" value="Unassembled WGS sequence"/>
</dbReference>
<evidence type="ECO:0000256" key="6">
    <source>
        <dbReference type="ARBA" id="ARBA00012487"/>
    </source>
</evidence>
<evidence type="ECO:0000313" key="21">
    <source>
        <dbReference type="Proteomes" id="UP001234495"/>
    </source>
</evidence>
<evidence type="ECO:0000256" key="2">
    <source>
        <dbReference type="ARBA" id="ARBA00004651"/>
    </source>
</evidence>
<comment type="caution">
    <text evidence="20">The sequence shown here is derived from an EMBL/GenBank/DDBJ whole genome shotgun (WGS) entry which is preliminary data.</text>
</comment>
<keyword evidence="13 19" id="KW-1133">Transmembrane helix</keyword>
<feature type="transmembrane region" description="Helical" evidence="19">
    <location>
        <begin position="169"/>
        <end position="188"/>
    </location>
</feature>
<gene>
    <name evidence="20" type="ORF">J2S19_000466</name>
</gene>
<comment type="pathway">
    <text evidence="4">Lipid metabolism.</text>
</comment>
<sequence length="257" mass="28473">MKERIITGIIMAILFLIPFYLGSYWFSAFSLILAIIAYYEFTAIIKVRFRIKWFVGLIGVIFLFLPLFSLGIEQIQIKVLIALVLFFITATIFNEEFSIDKAGALLIGVLYIGFGLVSLAEARLDKGLLWTLSILLTIWTTDSGAYFIGRKYGKRKLAPKISPNKTVEGAIGGIVTAIIIGTVLQFILNTFSNYFETLIITIVVSIAGQVGDLVESALKRNFGVKDSGKILPGHGGVLDRLDSWIFVFIGLYIIGLI</sequence>
<evidence type="ECO:0000256" key="13">
    <source>
        <dbReference type="ARBA" id="ARBA00022989"/>
    </source>
</evidence>
<feature type="transmembrane region" description="Helical" evidence="19">
    <location>
        <begin position="128"/>
        <end position="148"/>
    </location>
</feature>
<accession>A0ABT9ZAE5</accession>
<keyword evidence="14" id="KW-0443">Lipid metabolism</keyword>
<protein>
    <recommendedName>
        <fullName evidence="7 18">Phosphatidate cytidylyltransferase</fullName>
        <ecNumber evidence="6 18">2.7.7.41</ecNumber>
    </recommendedName>
</protein>
<comment type="subcellular location">
    <subcellularLocation>
        <location evidence="2">Cell membrane</location>
        <topology evidence="2">Multi-pass membrane protein</topology>
    </subcellularLocation>
</comment>
<evidence type="ECO:0000256" key="12">
    <source>
        <dbReference type="ARBA" id="ARBA00022695"/>
    </source>
</evidence>
<name>A0ABT9ZAE5_9BACI</name>
<comment type="pathway">
    <text evidence="3 18">Phospholipid metabolism; CDP-diacylglycerol biosynthesis; CDP-diacylglycerol from sn-glycerol 3-phosphate: step 3/3.</text>
</comment>